<keyword evidence="7" id="KW-1185">Reference proteome</keyword>
<feature type="domain" description="Integrase catalytic" evidence="5">
    <location>
        <begin position="482"/>
        <end position="642"/>
    </location>
</feature>
<dbReference type="InterPro" id="IPR036397">
    <property type="entry name" value="RNaseH_sf"/>
</dbReference>
<evidence type="ECO:0000259" key="5">
    <source>
        <dbReference type="PROSITE" id="PS50994"/>
    </source>
</evidence>
<dbReference type="Pfam" id="PF07727">
    <property type="entry name" value="RVT_2"/>
    <property type="match status" value="1"/>
</dbReference>
<dbReference type="Proteomes" id="UP001229421">
    <property type="component" value="Unassembled WGS sequence"/>
</dbReference>
<dbReference type="AlphaFoldDB" id="A0AAD8KHL7"/>
<dbReference type="PANTHER" id="PTHR42648:SF32">
    <property type="entry name" value="RIBONUCLEASE H-LIKE DOMAIN, GAG-PRE-INTEGRASE DOMAIN PROTEIN-RELATED"/>
    <property type="match status" value="1"/>
</dbReference>
<dbReference type="InterPro" id="IPR013103">
    <property type="entry name" value="RVT_2"/>
</dbReference>
<evidence type="ECO:0000313" key="6">
    <source>
        <dbReference type="EMBL" id="KAK1421703.1"/>
    </source>
</evidence>
<feature type="compositionally biased region" description="Low complexity" evidence="4">
    <location>
        <begin position="733"/>
        <end position="743"/>
    </location>
</feature>
<dbReference type="SUPFAM" id="SSF53098">
    <property type="entry name" value="Ribonuclease H-like"/>
    <property type="match status" value="1"/>
</dbReference>
<feature type="compositionally biased region" description="Low complexity" evidence="4">
    <location>
        <begin position="753"/>
        <end position="772"/>
    </location>
</feature>
<protein>
    <recommendedName>
        <fullName evidence="5">Integrase catalytic domain-containing protein</fullName>
    </recommendedName>
</protein>
<evidence type="ECO:0000313" key="7">
    <source>
        <dbReference type="Proteomes" id="UP001229421"/>
    </source>
</evidence>
<dbReference type="Pfam" id="PF00665">
    <property type="entry name" value="rve"/>
    <property type="match status" value="1"/>
</dbReference>
<dbReference type="InterPro" id="IPR001584">
    <property type="entry name" value="Integrase_cat-core"/>
</dbReference>
<proteinExistence type="predicted"/>
<name>A0AAD8KHL7_TARER</name>
<evidence type="ECO:0000256" key="3">
    <source>
        <dbReference type="ARBA" id="ARBA00022801"/>
    </source>
</evidence>
<feature type="compositionally biased region" description="Polar residues" evidence="4">
    <location>
        <begin position="774"/>
        <end position="787"/>
    </location>
</feature>
<dbReference type="GO" id="GO:0003676">
    <property type="term" value="F:nucleic acid binding"/>
    <property type="evidence" value="ECO:0007669"/>
    <property type="project" value="InterPro"/>
</dbReference>
<dbReference type="GO" id="GO:0008233">
    <property type="term" value="F:peptidase activity"/>
    <property type="evidence" value="ECO:0007669"/>
    <property type="project" value="UniProtKB-KW"/>
</dbReference>
<accession>A0AAD8KHL7</accession>
<gene>
    <name evidence="6" type="ORF">QVD17_24252</name>
</gene>
<evidence type="ECO:0000256" key="1">
    <source>
        <dbReference type="ARBA" id="ARBA00022670"/>
    </source>
</evidence>
<dbReference type="Pfam" id="PF13976">
    <property type="entry name" value="gag_pre-integrs"/>
    <property type="match status" value="1"/>
</dbReference>
<keyword evidence="2" id="KW-0479">Metal-binding</keyword>
<keyword evidence="3" id="KW-0378">Hydrolase</keyword>
<dbReference type="InterPro" id="IPR025724">
    <property type="entry name" value="GAG-pre-integrase_dom"/>
</dbReference>
<dbReference type="PROSITE" id="PS50994">
    <property type="entry name" value="INTEGRASE"/>
    <property type="match status" value="1"/>
</dbReference>
<dbReference type="InterPro" id="IPR012337">
    <property type="entry name" value="RNaseH-like_sf"/>
</dbReference>
<dbReference type="PANTHER" id="PTHR42648">
    <property type="entry name" value="TRANSPOSASE, PUTATIVE-RELATED"/>
    <property type="match status" value="1"/>
</dbReference>
<dbReference type="EMBL" id="JAUHHV010000006">
    <property type="protein sequence ID" value="KAK1421703.1"/>
    <property type="molecule type" value="Genomic_DNA"/>
</dbReference>
<reference evidence="6" key="1">
    <citation type="journal article" date="2023" name="bioRxiv">
        <title>Improved chromosome-level genome assembly for marigold (Tagetes erecta).</title>
        <authorList>
            <person name="Jiang F."/>
            <person name="Yuan L."/>
            <person name="Wang S."/>
            <person name="Wang H."/>
            <person name="Xu D."/>
            <person name="Wang A."/>
            <person name="Fan W."/>
        </authorList>
    </citation>
    <scope>NUCLEOTIDE SEQUENCE</scope>
    <source>
        <strain evidence="6">WSJ</strain>
        <tissue evidence="6">Leaf</tissue>
    </source>
</reference>
<dbReference type="InterPro" id="IPR054722">
    <property type="entry name" value="PolX-like_BBD"/>
</dbReference>
<dbReference type="GO" id="GO:0006508">
    <property type="term" value="P:proteolysis"/>
    <property type="evidence" value="ECO:0007669"/>
    <property type="project" value="UniProtKB-KW"/>
</dbReference>
<organism evidence="6 7">
    <name type="scientific">Tagetes erecta</name>
    <name type="common">African marigold</name>
    <dbReference type="NCBI Taxonomy" id="13708"/>
    <lineage>
        <taxon>Eukaryota</taxon>
        <taxon>Viridiplantae</taxon>
        <taxon>Streptophyta</taxon>
        <taxon>Embryophyta</taxon>
        <taxon>Tracheophyta</taxon>
        <taxon>Spermatophyta</taxon>
        <taxon>Magnoliopsida</taxon>
        <taxon>eudicotyledons</taxon>
        <taxon>Gunneridae</taxon>
        <taxon>Pentapetalae</taxon>
        <taxon>asterids</taxon>
        <taxon>campanulids</taxon>
        <taxon>Asterales</taxon>
        <taxon>Asteraceae</taxon>
        <taxon>Asteroideae</taxon>
        <taxon>Heliantheae alliance</taxon>
        <taxon>Tageteae</taxon>
        <taxon>Tagetes</taxon>
    </lineage>
</organism>
<keyword evidence="1" id="KW-0645">Protease</keyword>
<feature type="compositionally biased region" description="Basic and acidic residues" evidence="4">
    <location>
        <begin position="217"/>
        <end position="243"/>
    </location>
</feature>
<evidence type="ECO:0000256" key="2">
    <source>
        <dbReference type="ARBA" id="ARBA00022723"/>
    </source>
</evidence>
<sequence>MKVMIEKAKLDVVDEFKRSTPYCQCDRALAAEKLVISLPYDVIEDMCSSAFKIRLIGIYKANKLLMTNENELKKINKELKENESKFFVKLREVLKENEHLKKSLLEKNCEINYLTEQVTLAEFETRKVKNKLEQWMISSRKREDLCLSGVNLKEVREDYAYGGSTGLGCSSSSGCSISDSKKSVEDSHVSESQTKTNCFQKFFSHQIPSFTPVRISKPKDRESSMNHIDKSKSESEKVKVTAGKSKEPYDSYSDCNSQLSDCDEEIKIDKILVSKVSKEHSSAVVNSHWHIDSGCSRHMTGLKDLLTNYRIINGGYVAFAGHKKGGKMIGQGEFSNSSLTLEDVNYVPELAFSLLSVSQICDKNIPVLFLPNECLFLKPEFSIPEELVIMRAPRRNDTYMLNMGSKESTSTVTCLLSKASSFESFQWHRRLGHINFKILNKLVKNNLVRGLPLKDFSEVEKCMASAKGKQHKKPHKLKIENSISQPLELLHTDLFGPISVKSIAKKSYCLVVTDDYSRYTWVRFLANKSETAEELMKLIPQIEVQAIRSDNGTEFRNHIFNSFCEQRDILRQFSAARTPQQNGLAERKNRTLVKAARTMLIESKLPIIFWAEVVNCAAYVLNRILIVKDKMKTSYQLFRGIKPLINFLRPFGCSCTLLNTQDQKTKFGAVSDECFFVGYSNTQKAYCPAWFYDATTVFKSFNLPHSDDDDIIPYTSVTIINHQPQSSSPPQPSVTQIPSTTFDIPPPPPAPTDIPLSSTSIPTSSTNEIPPTSNIPSQPTNHVSSSQSNQMFLHTNFKTLKDHPHDYIIGSITDGVRTRSQSGLINECLYAAFLSQVIPKNYKQALEDPSWVDAMQMELQQFRRLKVWELVDLPPNKCPIGTKWVFRNKPDDRGVVIRNKARLVVQGFA</sequence>
<dbReference type="InterPro" id="IPR039537">
    <property type="entry name" value="Retrotran_Ty1/copia-like"/>
</dbReference>
<evidence type="ECO:0000256" key="4">
    <source>
        <dbReference type="SAM" id="MobiDB-lite"/>
    </source>
</evidence>
<feature type="region of interest" description="Disordered" evidence="4">
    <location>
        <begin position="214"/>
        <end position="243"/>
    </location>
</feature>
<dbReference type="GO" id="GO:0015074">
    <property type="term" value="P:DNA integration"/>
    <property type="evidence" value="ECO:0007669"/>
    <property type="project" value="InterPro"/>
</dbReference>
<comment type="caution">
    <text evidence="6">The sequence shown here is derived from an EMBL/GenBank/DDBJ whole genome shotgun (WGS) entry which is preliminary data.</text>
</comment>
<feature type="region of interest" description="Disordered" evidence="4">
    <location>
        <begin position="721"/>
        <end position="787"/>
    </location>
</feature>
<dbReference type="Pfam" id="PF22936">
    <property type="entry name" value="Pol_BBD"/>
    <property type="match status" value="1"/>
</dbReference>
<dbReference type="GO" id="GO:0046872">
    <property type="term" value="F:metal ion binding"/>
    <property type="evidence" value="ECO:0007669"/>
    <property type="project" value="UniProtKB-KW"/>
</dbReference>
<dbReference type="Gene3D" id="3.30.420.10">
    <property type="entry name" value="Ribonuclease H-like superfamily/Ribonuclease H"/>
    <property type="match status" value="1"/>
</dbReference>